<comment type="caution">
    <text evidence="1">The sequence shown here is derived from an EMBL/GenBank/DDBJ whole genome shotgun (WGS) entry which is preliminary data.</text>
</comment>
<evidence type="ECO:0000313" key="1">
    <source>
        <dbReference type="EMBL" id="KAI8030346.1"/>
    </source>
</evidence>
<accession>A0ACC0IYQ1</accession>
<keyword evidence="2" id="KW-1185">Reference proteome</keyword>
<evidence type="ECO:0000313" key="2">
    <source>
        <dbReference type="Proteomes" id="UP001060215"/>
    </source>
</evidence>
<dbReference type="Proteomes" id="UP001060215">
    <property type="component" value="Chromosome 1"/>
</dbReference>
<protein>
    <submittedName>
        <fullName evidence="1">Uncharacterized protein</fullName>
    </submittedName>
</protein>
<sequence length="139" mass="14015">MVVGRVGIMGSEFAGRGDRVIFGTANGIVGKDDGIWVLGNGGNVGFVKVGTFGKVVVGIGGNVGFGKVGGAVGSVGKGVVGIGDNVGFVKVGIDAGNGGNVSLGTAGIAGIVCRRWRVARLVWMLESDNANVRERTKQR</sequence>
<organism evidence="1 2">
    <name type="scientific">Camellia lanceoleosa</name>
    <dbReference type="NCBI Taxonomy" id="1840588"/>
    <lineage>
        <taxon>Eukaryota</taxon>
        <taxon>Viridiplantae</taxon>
        <taxon>Streptophyta</taxon>
        <taxon>Embryophyta</taxon>
        <taxon>Tracheophyta</taxon>
        <taxon>Spermatophyta</taxon>
        <taxon>Magnoliopsida</taxon>
        <taxon>eudicotyledons</taxon>
        <taxon>Gunneridae</taxon>
        <taxon>Pentapetalae</taxon>
        <taxon>asterids</taxon>
        <taxon>Ericales</taxon>
        <taxon>Theaceae</taxon>
        <taxon>Camellia</taxon>
    </lineage>
</organism>
<name>A0ACC0IYQ1_9ERIC</name>
<reference evidence="1 2" key="1">
    <citation type="journal article" date="2022" name="Plant J.">
        <title>Chromosome-level genome of Camellia lanceoleosa provides a valuable resource for understanding genome evolution and self-incompatibility.</title>
        <authorList>
            <person name="Gong W."/>
            <person name="Xiao S."/>
            <person name="Wang L."/>
            <person name="Liao Z."/>
            <person name="Chang Y."/>
            <person name="Mo W."/>
            <person name="Hu G."/>
            <person name="Li W."/>
            <person name="Zhao G."/>
            <person name="Zhu H."/>
            <person name="Hu X."/>
            <person name="Ji K."/>
            <person name="Xiang X."/>
            <person name="Song Q."/>
            <person name="Yuan D."/>
            <person name="Jin S."/>
            <person name="Zhang L."/>
        </authorList>
    </citation>
    <scope>NUCLEOTIDE SEQUENCE [LARGE SCALE GENOMIC DNA]</scope>
    <source>
        <strain evidence="1">SQ_2022a</strain>
    </source>
</reference>
<dbReference type="EMBL" id="CM045758">
    <property type="protein sequence ID" value="KAI8030346.1"/>
    <property type="molecule type" value="Genomic_DNA"/>
</dbReference>
<gene>
    <name evidence="1" type="ORF">LOK49_LG01G02228</name>
</gene>
<proteinExistence type="predicted"/>